<dbReference type="EMBL" id="SMNA01000004">
    <property type="protein sequence ID" value="TDE94844.1"/>
    <property type="molecule type" value="Genomic_DNA"/>
</dbReference>
<dbReference type="Proteomes" id="UP000504882">
    <property type="component" value="Unassembled WGS sequence"/>
</dbReference>
<feature type="transmembrane region" description="Helical" evidence="2">
    <location>
        <begin position="7"/>
        <end position="28"/>
    </location>
</feature>
<reference evidence="3 4" key="1">
    <citation type="submission" date="2019-03" db="EMBL/GenBank/DDBJ databases">
        <title>Genomic features of bacteria from cold environments.</title>
        <authorList>
            <person name="Shen L."/>
        </authorList>
    </citation>
    <scope>NUCLEOTIDE SEQUENCE [LARGE SCALE GENOMIC DNA]</scope>
    <source>
        <strain evidence="4">T3246-1</strain>
    </source>
</reference>
<keyword evidence="4" id="KW-1185">Reference proteome</keyword>
<name>A0ABY2E497_9MICO</name>
<sequence length="85" mass="8744">MNAATRGLILTAMISGALIVAAVLLWVLEVIGLPVFLGAVVVISIAQMGVTMRMLGNARRDPRGGSSASGGTAPGDGFDPMDKYR</sequence>
<gene>
    <name evidence="3" type="ORF">EXU48_08605</name>
</gene>
<proteinExistence type="predicted"/>
<keyword evidence="2" id="KW-0472">Membrane</keyword>
<organism evidence="3 4">
    <name type="scientific">Occultella glacieicola</name>
    <dbReference type="NCBI Taxonomy" id="2518684"/>
    <lineage>
        <taxon>Bacteria</taxon>
        <taxon>Bacillati</taxon>
        <taxon>Actinomycetota</taxon>
        <taxon>Actinomycetes</taxon>
        <taxon>Micrococcales</taxon>
        <taxon>Ruaniaceae</taxon>
        <taxon>Occultella</taxon>
    </lineage>
</organism>
<keyword evidence="2" id="KW-1133">Transmembrane helix</keyword>
<dbReference type="RefSeq" id="WP_133107254.1">
    <property type="nucleotide sequence ID" value="NZ_SMNA01000004.1"/>
</dbReference>
<accession>A0ABY2E497</accession>
<feature type="compositionally biased region" description="Low complexity" evidence="1">
    <location>
        <begin position="64"/>
        <end position="77"/>
    </location>
</feature>
<evidence type="ECO:0000313" key="3">
    <source>
        <dbReference type="EMBL" id="TDE94844.1"/>
    </source>
</evidence>
<feature type="region of interest" description="Disordered" evidence="1">
    <location>
        <begin position="59"/>
        <end position="85"/>
    </location>
</feature>
<feature type="transmembrane region" description="Helical" evidence="2">
    <location>
        <begin position="34"/>
        <end position="55"/>
    </location>
</feature>
<comment type="caution">
    <text evidence="3">The sequence shown here is derived from an EMBL/GenBank/DDBJ whole genome shotgun (WGS) entry which is preliminary data.</text>
</comment>
<evidence type="ECO:0000256" key="2">
    <source>
        <dbReference type="SAM" id="Phobius"/>
    </source>
</evidence>
<evidence type="ECO:0000313" key="4">
    <source>
        <dbReference type="Proteomes" id="UP000504882"/>
    </source>
</evidence>
<evidence type="ECO:0000256" key="1">
    <source>
        <dbReference type="SAM" id="MobiDB-lite"/>
    </source>
</evidence>
<protein>
    <submittedName>
        <fullName evidence="3">Uncharacterized protein</fullName>
    </submittedName>
</protein>
<keyword evidence="2" id="KW-0812">Transmembrane</keyword>